<dbReference type="Proteomes" id="UP000000763">
    <property type="component" value="Chromosome 11"/>
</dbReference>
<reference evidence="2 3" key="1">
    <citation type="journal article" date="2005" name="Nature">
        <title>The map-based sequence of the rice genome.</title>
        <authorList>
            <consortium name="International rice genome sequencing project (IRGSP)"/>
            <person name="Matsumoto T."/>
            <person name="Wu J."/>
            <person name="Kanamori H."/>
            <person name="Katayose Y."/>
            <person name="Fujisawa M."/>
            <person name="Namiki N."/>
            <person name="Mizuno H."/>
            <person name="Yamamoto K."/>
            <person name="Antonio B.A."/>
            <person name="Baba T."/>
            <person name="Sakata K."/>
            <person name="Nagamura Y."/>
            <person name="Aoki H."/>
            <person name="Arikawa K."/>
            <person name="Arita K."/>
            <person name="Bito T."/>
            <person name="Chiden Y."/>
            <person name="Fujitsuka N."/>
            <person name="Fukunaka R."/>
            <person name="Hamada M."/>
            <person name="Harada C."/>
            <person name="Hayashi A."/>
            <person name="Hijishita S."/>
            <person name="Honda M."/>
            <person name="Hosokawa S."/>
            <person name="Ichikawa Y."/>
            <person name="Idonuma A."/>
            <person name="Iijima M."/>
            <person name="Ikeda M."/>
            <person name="Ikeno M."/>
            <person name="Ito K."/>
            <person name="Ito S."/>
            <person name="Ito T."/>
            <person name="Ito Y."/>
            <person name="Ito Y."/>
            <person name="Iwabuchi A."/>
            <person name="Kamiya K."/>
            <person name="Karasawa W."/>
            <person name="Kurita K."/>
            <person name="Katagiri S."/>
            <person name="Kikuta A."/>
            <person name="Kobayashi H."/>
            <person name="Kobayashi N."/>
            <person name="Machita K."/>
            <person name="Maehara T."/>
            <person name="Masukawa M."/>
            <person name="Mizubayashi T."/>
            <person name="Mukai Y."/>
            <person name="Nagasaki H."/>
            <person name="Nagata Y."/>
            <person name="Naito S."/>
            <person name="Nakashima M."/>
            <person name="Nakama Y."/>
            <person name="Nakamichi Y."/>
            <person name="Nakamura M."/>
            <person name="Meguro A."/>
            <person name="Negishi M."/>
            <person name="Ohta I."/>
            <person name="Ohta T."/>
            <person name="Okamoto M."/>
            <person name="Ono N."/>
            <person name="Saji S."/>
            <person name="Sakaguchi M."/>
            <person name="Sakai K."/>
            <person name="Shibata M."/>
            <person name="Shimokawa T."/>
            <person name="Song J."/>
            <person name="Takazaki Y."/>
            <person name="Terasawa K."/>
            <person name="Tsugane M."/>
            <person name="Tsuji K."/>
            <person name="Ueda S."/>
            <person name="Waki K."/>
            <person name="Yamagata H."/>
            <person name="Yamamoto M."/>
            <person name="Yamamoto S."/>
            <person name="Yamane H."/>
            <person name="Yoshiki S."/>
            <person name="Yoshihara R."/>
            <person name="Yukawa K."/>
            <person name="Zhong H."/>
            <person name="Yano M."/>
            <person name="Yuan Q."/>
            <person name="Ouyang S."/>
            <person name="Liu J."/>
            <person name="Jones K.M."/>
            <person name="Gansberger K."/>
            <person name="Moffat K."/>
            <person name="Hill J."/>
            <person name="Bera J."/>
            <person name="Fadrosh D."/>
            <person name="Jin S."/>
            <person name="Johri S."/>
            <person name="Kim M."/>
            <person name="Overton L."/>
            <person name="Reardon M."/>
            <person name="Tsitrin T."/>
            <person name="Vuong H."/>
            <person name="Weaver B."/>
            <person name="Ciecko A."/>
            <person name="Tallon L."/>
            <person name="Jackson J."/>
            <person name="Pai G."/>
            <person name="Aken S.V."/>
            <person name="Utterback T."/>
            <person name="Reidmuller S."/>
            <person name="Feldblyum T."/>
            <person name="Hsiao J."/>
            <person name="Zismann V."/>
            <person name="Iobst S."/>
            <person name="de Vazeille A.R."/>
            <person name="Buell C.R."/>
            <person name="Ying K."/>
            <person name="Li Y."/>
            <person name="Lu T."/>
            <person name="Huang Y."/>
            <person name="Zhao Q."/>
            <person name="Feng Q."/>
            <person name="Zhang L."/>
            <person name="Zhu J."/>
            <person name="Weng Q."/>
            <person name="Mu J."/>
            <person name="Lu Y."/>
            <person name="Fan D."/>
            <person name="Liu Y."/>
            <person name="Guan J."/>
            <person name="Zhang Y."/>
            <person name="Yu S."/>
            <person name="Liu X."/>
            <person name="Zhang Y."/>
            <person name="Hong G."/>
            <person name="Han B."/>
            <person name="Choisne N."/>
            <person name="Demange N."/>
            <person name="Orjeda G."/>
            <person name="Samain S."/>
            <person name="Cattolico L."/>
            <person name="Pelletier E."/>
            <person name="Couloux A."/>
            <person name="Segurens B."/>
            <person name="Wincker P."/>
            <person name="D'Hont A."/>
            <person name="Scarpelli C."/>
            <person name="Weissenbach J."/>
            <person name="Salanoubat M."/>
            <person name="Quetier F."/>
            <person name="Yu Y."/>
            <person name="Kim H.R."/>
            <person name="Rambo T."/>
            <person name="Currie J."/>
            <person name="Collura K."/>
            <person name="Luo M."/>
            <person name="Yang T."/>
            <person name="Ammiraju J.S.S."/>
            <person name="Engler F."/>
            <person name="Soderlund C."/>
            <person name="Wing R.A."/>
            <person name="Palmer L.E."/>
            <person name="de la Bastide M."/>
            <person name="Spiegel L."/>
            <person name="Nascimento L."/>
            <person name="Zutavern T."/>
            <person name="O'Shaughnessy A."/>
            <person name="Dike S."/>
            <person name="Dedhia N."/>
            <person name="Preston R."/>
            <person name="Balija V."/>
            <person name="McCombie W.R."/>
            <person name="Chow T."/>
            <person name="Chen H."/>
            <person name="Chung M."/>
            <person name="Chen C."/>
            <person name="Shaw J."/>
            <person name="Wu H."/>
            <person name="Hsiao K."/>
            <person name="Chao Y."/>
            <person name="Chu M."/>
            <person name="Cheng C."/>
            <person name="Hour A."/>
            <person name="Lee P."/>
            <person name="Lin S."/>
            <person name="Lin Y."/>
            <person name="Liou J."/>
            <person name="Liu S."/>
            <person name="Hsing Y."/>
            <person name="Raghuvanshi S."/>
            <person name="Mohanty A."/>
            <person name="Bharti A.K."/>
            <person name="Gaur A."/>
            <person name="Gupta V."/>
            <person name="Kumar D."/>
            <person name="Ravi V."/>
            <person name="Vij S."/>
            <person name="Kapur A."/>
            <person name="Khurana P."/>
            <person name="Khurana P."/>
            <person name="Khurana J.P."/>
            <person name="Tyagi A.K."/>
            <person name="Gaikwad K."/>
            <person name="Singh A."/>
            <person name="Dalal V."/>
            <person name="Srivastava S."/>
            <person name="Dixit A."/>
            <person name="Pal A.K."/>
            <person name="Ghazi I.A."/>
            <person name="Yadav M."/>
            <person name="Pandit A."/>
            <person name="Bhargava A."/>
            <person name="Sureshbabu K."/>
            <person name="Batra K."/>
            <person name="Sharma T.R."/>
            <person name="Mohapatra T."/>
            <person name="Singh N.K."/>
            <person name="Messing J."/>
            <person name="Nelson A.B."/>
            <person name="Fuks G."/>
            <person name="Kavchok S."/>
            <person name="Keizer G."/>
            <person name="Linton E."/>
            <person name="Llaca V."/>
            <person name="Song R."/>
            <person name="Tanyolac B."/>
            <person name="Young S."/>
            <person name="Ho-Il K."/>
            <person name="Hahn J.H."/>
            <person name="Sangsakoo G."/>
            <person name="Vanavichit A."/>
            <person name="de Mattos Luiz.A.T."/>
            <person name="Zimmer P.D."/>
            <person name="Malone G."/>
            <person name="Dellagostin O."/>
            <person name="de Oliveira A.C."/>
            <person name="Bevan M."/>
            <person name="Bancroft I."/>
            <person name="Minx P."/>
            <person name="Cordum H."/>
            <person name="Wilson R."/>
            <person name="Cheng Z."/>
            <person name="Jin W."/>
            <person name="Jiang J."/>
            <person name="Leong S.A."/>
            <person name="Iwama H."/>
            <person name="Gojobori T."/>
            <person name="Itoh T."/>
            <person name="Niimura Y."/>
            <person name="Fujii Y."/>
            <person name="Habara T."/>
            <person name="Sakai H."/>
            <person name="Sato Y."/>
            <person name="Wilson G."/>
            <person name="Kumar K."/>
            <person name="McCouch S."/>
            <person name="Juretic N."/>
            <person name="Hoen D."/>
            <person name="Wright S."/>
            <person name="Bruskiewich R."/>
            <person name="Bureau T."/>
            <person name="Miyao A."/>
            <person name="Hirochika H."/>
            <person name="Nishikawa T."/>
            <person name="Kadowaki K."/>
            <person name="Sugiura M."/>
            <person name="Burr B."/>
            <person name="Sasaki T."/>
        </authorList>
    </citation>
    <scope>NUCLEOTIDE SEQUENCE [LARGE SCALE GENOMIC DNA]</scope>
    <source>
        <strain evidence="3">cv. Nipponbare</strain>
    </source>
</reference>
<dbReference type="AlphaFoldDB" id="C7J8T3"/>
<sequence>MGDARGVSRGDANSHRWRSSSSPASWEAEEDRGRSSPRPLGEREVGDSGLGWAVVVGGGGVQSPTTPAVLRRSSKAQIWRLRVVAGAGEIKSGQIFATISGVAMEEVEVEEDGKEEDSKIPQTNLNNSNLQGDFKGMELRGKRVMNPKVLSKGTKVEVNVSEWTSESAAIGKMHVVWVIVEGLPDEMKQRGECSQIQCPSIEQVELLAEEDKNKALQIIQDRELALVLQEKEARGQFSGDKAAEDNIPEHLMLEFEKASKSAPHDVSVARETQEGQFASNCEDGVEVEGDEEGKLQLGDSEELFDSQDSEDAFAKSLGVVLPKEEMGSQEEERRASKRFRDREDKKTLEMTMNRKEAQNAFLNKGQGSSPLHHDSSISLANLASLIGVSLGCSIEAVD</sequence>
<evidence type="ECO:0000256" key="1">
    <source>
        <dbReference type="SAM" id="MobiDB-lite"/>
    </source>
</evidence>
<feature type="compositionally biased region" description="Basic and acidic residues" evidence="1">
    <location>
        <begin position="1"/>
        <end position="14"/>
    </location>
</feature>
<evidence type="ECO:0000313" key="3">
    <source>
        <dbReference type="Proteomes" id="UP000000763"/>
    </source>
</evidence>
<feature type="region of interest" description="Disordered" evidence="1">
    <location>
        <begin position="323"/>
        <end position="345"/>
    </location>
</feature>
<feature type="region of interest" description="Disordered" evidence="1">
    <location>
        <begin position="1"/>
        <end position="46"/>
    </location>
</feature>
<gene>
    <name evidence="2" type="ordered locus">Os11g0494966</name>
</gene>
<name>C7J8T3_ORYSJ</name>
<organism evidence="2 3">
    <name type="scientific">Oryza sativa subsp. japonica</name>
    <name type="common">Rice</name>
    <dbReference type="NCBI Taxonomy" id="39947"/>
    <lineage>
        <taxon>Eukaryota</taxon>
        <taxon>Viridiplantae</taxon>
        <taxon>Streptophyta</taxon>
        <taxon>Embryophyta</taxon>
        <taxon>Tracheophyta</taxon>
        <taxon>Spermatophyta</taxon>
        <taxon>Magnoliopsida</taxon>
        <taxon>Liliopsida</taxon>
        <taxon>Poales</taxon>
        <taxon>Poaceae</taxon>
        <taxon>BOP clade</taxon>
        <taxon>Oryzoideae</taxon>
        <taxon>Oryzeae</taxon>
        <taxon>Oryzinae</taxon>
        <taxon>Oryza</taxon>
        <taxon>Oryza sativa</taxon>
    </lineage>
</organism>
<protein>
    <submittedName>
        <fullName evidence="2">Os11g0494966 protein</fullName>
    </submittedName>
</protein>
<dbReference type="KEGG" id="dosa:Os11g0494966"/>
<dbReference type="EMBL" id="AP008217">
    <property type="protein sequence ID" value="BAH95279.1"/>
    <property type="molecule type" value="Genomic_DNA"/>
</dbReference>
<accession>C7J8T3</accession>
<proteinExistence type="predicted"/>
<reference evidence="3" key="2">
    <citation type="journal article" date="2008" name="Nucleic Acids Res.">
        <title>The rice annotation project database (RAP-DB): 2008 update.</title>
        <authorList>
            <consortium name="The rice annotation project (RAP)"/>
        </authorList>
    </citation>
    <scope>GENOME REANNOTATION</scope>
    <source>
        <strain evidence="3">cv. Nipponbare</strain>
    </source>
</reference>
<evidence type="ECO:0000313" key="2">
    <source>
        <dbReference type="EMBL" id="BAH95279.1"/>
    </source>
</evidence>